<reference evidence="2 3" key="1">
    <citation type="submission" date="2019-01" db="EMBL/GenBank/DDBJ databases">
        <title>Lactibacter flavus gen. nov., sp. nov., a novel bacterium of the family Propionibacteriaceae isolated from raw milk and dairy products.</title>
        <authorList>
            <person name="Huptas C."/>
            <person name="Wenning M."/>
            <person name="Breitenwieser F."/>
            <person name="Doll E."/>
            <person name="Von Neubeck M."/>
            <person name="Busse H.-J."/>
            <person name="Scherer S."/>
        </authorList>
    </citation>
    <scope>NUCLEOTIDE SEQUENCE [LARGE SCALE GENOMIC DNA]</scope>
    <source>
        <strain evidence="2 3">DSM 22130</strain>
    </source>
</reference>
<feature type="transmembrane region" description="Helical" evidence="1">
    <location>
        <begin position="266"/>
        <end position="287"/>
    </location>
</feature>
<evidence type="ECO:0000313" key="2">
    <source>
        <dbReference type="EMBL" id="TBT94411.1"/>
    </source>
</evidence>
<feature type="transmembrane region" description="Helical" evidence="1">
    <location>
        <begin position="205"/>
        <end position="227"/>
    </location>
</feature>
<evidence type="ECO:0000313" key="3">
    <source>
        <dbReference type="Proteomes" id="UP000291933"/>
    </source>
</evidence>
<protein>
    <recommendedName>
        <fullName evidence="4">Cytochrome oxidase assembly protein</fullName>
    </recommendedName>
</protein>
<evidence type="ECO:0000256" key="1">
    <source>
        <dbReference type="SAM" id="Phobius"/>
    </source>
</evidence>
<feature type="transmembrane region" description="Helical" evidence="1">
    <location>
        <begin position="164"/>
        <end position="185"/>
    </location>
</feature>
<sequence length="316" mass="31916">MPPVPPVTLLLTRLAALFTLITVGMGGVVCATKSGFDCHAWPGCYPDRFAPGASDIPAVLAANPALEMIHRVTAMTTGGLLIAAAIAVFLLPRQNNCLRILSSVACLAAGGSALFGRASVLGLGVDAVGAAIDLLCALLAMALSTAAAVLLGRGGRLRLGRVSSPALLAASLLVVLHVSAHLAAGNRSFTRCLSWPILWLASDDFVGMQVFRTILAVVAAVVIIVAVRAAAGVAELRPLGLVVGILLAIVVALAVAYRAAGVDGGVLGVTFSLASVGLLWTTIVLAARAAGQDAVGVLTGHPHETRITEPASPASP</sequence>
<keyword evidence="1" id="KW-0812">Transmembrane</keyword>
<keyword evidence="1" id="KW-1133">Transmembrane helix</keyword>
<feature type="transmembrane region" description="Helical" evidence="1">
    <location>
        <begin position="72"/>
        <end position="91"/>
    </location>
</feature>
<comment type="caution">
    <text evidence="2">The sequence shown here is derived from an EMBL/GenBank/DDBJ whole genome shotgun (WGS) entry which is preliminary data.</text>
</comment>
<gene>
    <name evidence="2" type="ORF">ET996_10355</name>
</gene>
<dbReference type="AlphaFoldDB" id="A0A4V2JT07"/>
<feature type="transmembrane region" description="Helical" evidence="1">
    <location>
        <begin position="98"/>
        <end position="115"/>
    </location>
</feature>
<dbReference type="Proteomes" id="UP000291933">
    <property type="component" value="Unassembled WGS sequence"/>
</dbReference>
<evidence type="ECO:0008006" key="4">
    <source>
        <dbReference type="Google" id="ProtNLM"/>
    </source>
</evidence>
<name>A0A4V2JT07_PROTD</name>
<dbReference type="RefSeq" id="WP_131172491.1">
    <property type="nucleotide sequence ID" value="NZ_FXTL01000013.1"/>
</dbReference>
<proteinExistence type="predicted"/>
<keyword evidence="3" id="KW-1185">Reference proteome</keyword>
<accession>A0A4V2JT07</accession>
<feature type="transmembrane region" description="Helical" evidence="1">
    <location>
        <begin position="127"/>
        <end position="152"/>
    </location>
</feature>
<dbReference type="EMBL" id="SDMR01000013">
    <property type="protein sequence ID" value="TBT94411.1"/>
    <property type="molecule type" value="Genomic_DNA"/>
</dbReference>
<keyword evidence="1" id="KW-0472">Membrane</keyword>
<feature type="transmembrane region" description="Helical" evidence="1">
    <location>
        <begin position="239"/>
        <end position="260"/>
    </location>
</feature>
<dbReference type="OrthoDB" id="3711631at2"/>
<organism evidence="2 3">
    <name type="scientific">Propioniciclava tarda</name>
    <dbReference type="NCBI Taxonomy" id="433330"/>
    <lineage>
        <taxon>Bacteria</taxon>
        <taxon>Bacillati</taxon>
        <taxon>Actinomycetota</taxon>
        <taxon>Actinomycetes</taxon>
        <taxon>Propionibacteriales</taxon>
        <taxon>Propionibacteriaceae</taxon>
        <taxon>Propioniciclava</taxon>
    </lineage>
</organism>